<dbReference type="PANTHER" id="PTHR44942">
    <property type="entry name" value="METHYLTRANSF_11 DOMAIN-CONTAINING PROTEIN"/>
    <property type="match status" value="1"/>
</dbReference>
<dbReference type="Pfam" id="PF08241">
    <property type="entry name" value="Methyltransf_11"/>
    <property type="match status" value="1"/>
</dbReference>
<evidence type="ECO:0000313" key="5">
    <source>
        <dbReference type="EMBL" id="AJF07262.1"/>
    </source>
</evidence>
<keyword evidence="3 5" id="KW-0808">Transferase</keyword>
<evidence type="ECO:0000256" key="1">
    <source>
        <dbReference type="ARBA" id="ARBA00008361"/>
    </source>
</evidence>
<dbReference type="InterPro" id="IPR029063">
    <property type="entry name" value="SAM-dependent_MTases_sf"/>
</dbReference>
<dbReference type="Gene3D" id="3.40.50.150">
    <property type="entry name" value="Vaccinia Virus protein VP39"/>
    <property type="match status" value="1"/>
</dbReference>
<dbReference type="STRING" id="483547.GSUB_12795"/>
<dbReference type="AlphaFoldDB" id="A0A0B5FGJ7"/>
<keyword evidence="2 5" id="KW-0489">Methyltransferase</keyword>
<dbReference type="KEGG" id="gsb:GSUB_12795"/>
<dbReference type="InterPro" id="IPR051052">
    <property type="entry name" value="Diverse_substrate_MTase"/>
</dbReference>
<protein>
    <submittedName>
        <fullName evidence="5">SAM-dependent methyltransferase</fullName>
    </submittedName>
</protein>
<name>A0A0B5FGJ7_9BACT</name>
<organism evidence="5 6">
    <name type="scientific">Geoalkalibacter subterraneus</name>
    <dbReference type="NCBI Taxonomy" id="483547"/>
    <lineage>
        <taxon>Bacteria</taxon>
        <taxon>Pseudomonadati</taxon>
        <taxon>Thermodesulfobacteriota</taxon>
        <taxon>Desulfuromonadia</taxon>
        <taxon>Desulfuromonadales</taxon>
        <taxon>Geoalkalibacteraceae</taxon>
        <taxon>Geoalkalibacter</taxon>
    </lineage>
</organism>
<proteinExistence type="inferred from homology"/>
<dbReference type="PANTHER" id="PTHR44942:SF4">
    <property type="entry name" value="METHYLTRANSFERASE TYPE 11 DOMAIN-CONTAINING PROTEIN"/>
    <property type="match status" value="1"/>
</dbReference>
<feature type="domain" description="Methyltransferase type 11" evidence="4">
    <location>
        <begin position="45"/>
        <end position="132"/>
    </location>
</feature>
<accession>A0A0B5FGJ7</accession>
<dbReference type="InterPro" id="IPR013216">
    <property type="entry name" value="Methyltransf_11"/>
</dbReference>
<dbReference type="GO" id="GO:0008757">
    <property type="term" value="F:S-adenosylmethionine-dependent methyltransferase activity"/>
    <property type="evidence" value="ECO:0007669"/>
    <property type="project" value="InterPro"/>
</dbReference>
<keyword evidence="6" id="KW-1185">Reference proteome</keyword>
<dbReference type="EMBL" id="CP010311">
    <property type="protein sequence ID" value="AJF07262.1"/>
    <property type="molecule type" value="Genomic_DNA"/>
</dbReference>
<reference evidence="5 6" key="1">
    <citation type="journal article" date="2015" name="Genome Announc.">
        <title>Genomes of Geoalkalibacter ferrihydriticus Z-0531T and Geoalkalibacter subterraneus Red1T, Two Haloalkaliphilic Metal-Reducing Deltaproteobacteria.</title>
        <authorList>
            <person name="Badalamenti J.P."/>
            <person name="Krajmalnik-Brown R."/>
            <person name="Torres C.I."/>
            <person name="Bond D.R."/>
        </authorList>
    </citation>
    <scope>NUCLEOTIDE SEQUENCE [LARGE SCALE GENOMIC DNA]</scope>
    <source>
        <strain evidence="5 6">Red1</strain>
    </source>
</reference>
<dbReference type="OrthoDB" id="9797252at2"/>
<dbReference type="Proteomes" id="UP000035036">
    <property type="component" value="Chromosome"/>
</dbReference>
<dbReference type="GO" id="GO:0032259">
    <property type="term" value="P:methylation"/>
    <property type="evidence" value="ECO:0007669"/>
    <property type="project" value="UniProtKB-KW"/>
</dbReference>
<evidence type="ECO:0000256" key="2">
    <source>
        <dbReference type="ARBA" id="ARBA00022603"/>
    </source>
</evidence>
<dbReference type="SUPFAM" id="SSF53335">
    <property type="entry name" value="S-adenosyl-L-methionine-dependent methyltransferases"/>
    <property type="match status" value="1"/>
</dbReference>
<evidence type="ECO:0000313" key="6">
    <source>
        <dbReference type="Proteomes" id="UP000035036"/>
    </source>
</evidence>
<sequence>MGEVNVFADHFSALAEGYRQYRPDYPRRLWYELSQRAPGRNIAWDCGCGSGQAALGLAEFFGRVMATDASAEQIARARRQSKVTYRVALAEASGLADAEVDLAVVAQALHWFDVEAFYREARRVLVPGGLLAVVGYGWLSVNPPIDRLLHHFYAGILGPWWPPERRILDQGYRTLPFPFPELSAPRLTLRAEWDLSQLRGYLETWSALKNYRSSQGSDPLAPLLPALVRLWGDPRRKRLVTWPLFLRLGRVD</sequence>
<evidence type="ECO:0000256" key="3">
    <source>
        <dbReference type="ARBA" id="ARBA00022679"/>
    </source>
</evidence>
<dbReference type="HOGENOM" id="CLU_049344_5_1_7"/>
<evidence type="ECO:0000259" key="4">
    <source>
        <dbReference type="Pfam" id="PF08241"/>
    </source>
</evidence>
<dbReference type="RefSeq" id="WP_040201121.1">
    <property type="nucleotide sequence ID" value="NZ_CP010311.1"/>
</dbReference>
<gene>
    <name evidence="5" type="ORF">GSUB_12795</name>
</gene>
<comment type="similarity">
    <text evidence="1">Belongs to the methyltransferase superfamily.</text>
</comment>
<dbReference type="CDD" id="cd02440">
    <property type="entry name" value="AdoMet_MTases"/>
    <property type="match status" value="1"/>
</dbReference>